<evidence type="ECO:0008006" key="3">
    <source>
        <dbReference type="Google" id="ProtNLM"/>
    </source>
</evidence>
<dbReference type="EMBL" id="CP026095">
    <property type="protein sequence ID" value="AZV44520.1"/>
    <property type="molecule type" value="Genomic_DNA"/>
</dbReference>
<sequence length="283" mass="31507">MADKVGLSYLEKLVSKTVTVFKGGPHSRTGELLAVQSDYLVLKTEDQQVVYYPLTQLKSVIDNTKNSTVSIENLYTRLAAQETIIYPDTFQELVQSLQLGYVQVNGGGPSSSKGYLLDAKSEYIALTTEEKGLVFYRLDQIKSLSTTESDFSEVLPTIAFGGSDLFTDLLRSLLLQWTTVNHGPDKVEGILIEVNDEYSVLVKHKEVIYVPNDSINFVAQKVAVEEEENGENMDNTTQNIIQPEITQSNTQPVNSTPARTSARNSTIRRMLIENIMRNSTIGQ</sequence>
<protein>
    <recommendedName>
        <fullName evidence="3">Spore coat protein</fullName>
    </recommendedName>
</protein>
<evidence type="ECO:0000313" key="2">
    <source>
        <dbReference type="Proteomes" id="UP000283095"/>
    </source>
</evidence>
<name>A0A3Q9RPY9_9BACI</name>
<organism evidence="1 2">
    <name type="scientific">Peribacillus asahii</name>
    <dbReference type="NCBI Taxonomy" id="228899"/>
    <lineage>
        <taxon>Bacteria</taxon>
        <taxon>Bacillati</taxon>
        <taxon>Bacillota</taxon>
        <taxon>Bacilli</taxon>
        <taxon>Bacillales</taxon>
        <taxon>Bacillaceae</taxon>
        <taxon>Peribacillus</taxon>
    </lineage>
</organism>
<dbReference type="OrthoDB" id="2452727at2"/>
<reference evidence="1 2" key="1">
    <citation type="submission" date="2018-01" db="EMBL/GenBank/DDBJ databases">
        <title>Bacillus asahii Genome sequencing and assembly.</title>
        <authorList>
            <person name="Jiang H."/>
            <person name="Feng Y."/>
            <person name="Zhao F."/>
            <person name="Lin X."/>
        </authorList>
    </citation>
    <scope>NUCLEOTIDE SEQUENCE [LARGE SCALE GENOMIC DNA]</scope>
    <source>
        <strain evidence="1 2">OM18</strain>
    </source>
</reference>
<evidence type="ECO:0000313" key="1">
    <source>
        <dbReference type="EMBL" id="AZV44520.1"/>
    </source>
</evidence>
<dbReference type="Proteomes" id="UP000283095">
    <property type="component" value="Chromosome"/>
</dbReference>
<accession>A0A3Q9RPY9</accession>
<dbReference type="AlphaFoldDB" id="A0A3Q9RPY9"/>
<gene>
    <name evidence="1" type="ORF">BAOM_3911</name>
</gene>
<dbReference type="RefSeq" id="WP_127761474.1">
    <property type="nucleotide sequence ID" value="NZ_CP026095.1"/>
</dbReference>
<dbReference type="KEGG" id="pasa:BAOM_3911"/>
<proteinExistence type="predicted"/>